<accession>A0A3D9DVX3</accession>
<dbReference type="CDD" id="cd22580">
    <property type="entry name" value="AcrIF11"/>
    <property type="match status" value="1"/>
</dbReference>
<dbReference type="Pfam" id="PF26151">
    <property type="entry name" value="AcrIF11_ADP_ribosyl"/>
    <property type="match status" value="1"/>
</dbReference>
<dbReference type="Proteomes" id="UP000256334">
    <property type="component" value="Unassembled WGS sequence"/>
</dbReference>
<dbReference type="RefSeq" id="WP_115853985.1">
    <property type="nucleotide sequence ID" value="NZ_QRDJ01000007.1"/>
</dbReference>
<dbReference type="EMBL" id="QRDJ01000007">
    <property type="protein sequence ID" value="REC94896.1"/>
    <property type="molecule type" value="Genomic_DNA"/>
</dbReference>
<evidence type="ECO:0000313" key="2">
    <source>
        <dbReference type="Proteomes" id="UP000256334"/>
    </source>
</evidence>
<keyword evidence="2" id="KW-1185">Reference proteome</keyword>
<name>A0A3D9DVX3_9GAMM</name>
<organism evidence="1 2">
    <name type="scientific">Kushneria indalinina DSM 14324</name>
    <dbReference type="NCBI Taxonomy" id="1122140"/>
    <lineage>
        <taxon>Bacteria</taxon>
        <taxon>Pseudomonadati</taxon>
        <taxon>Pseudomonadota</taxon>
        <taxon>Gammaproteobacteria</taxon>
        <taxon>Oceanospirillales</taxon>
        <taxon>Halomonadaceae</taxon>
        <taxon>Kushneria</taxon>
    </lineage>
</organism>
<dbReference type="InterPro" id="IPR058829">
    <property type="entry name" value="AcrIF11-like"/>
</dbReference>
<reference evidence="1 2" key="1">
    <citation type="submission" date="2018-07" db="EMBL/GenBank/DDBJ databases">
        <title>Genomic Encyclopedia of Type Strains, Phase IV (KMG-IV): sequencing the most valuable type-strain genomes for metagenomic binning, comparative biology and taxonomic classification.</title>
        <authorList>
            <person name="Goeker M."/>
        </authorList>
    </citation>
    <scope>NUCLEOTIDE SEQUENCE [LARGE SCALE GENOMIC DNA]</scope>
    <source>
        <strain evidence="1 2">DSM 14324</strain>
    </source>
</reference>
<protein>
    <submittedName>
        <fullName evidence="1">Uncharacterized protein</fullName>
    </submittedName>
</protein>
<sequence>MQLFHTSPQEIEEINQSGRFGEFLFFAGDVYVMTAGEHVVYTAEIGESDIIKAGRLFYHDDAEKLSSIVAALAERLSIDEDDAESLIDESKSVWDMDIDVEPEDMADLSWDIQALTARAAKTLGFKAVQVEDEQGIAYMIDATAIEMVKA</sequence>
<dbReference type="OrthoDB" id="8594834at2"/>
<comment type="caution">
    <text evidence="1">The sequence shown here is derived from an EMBL/GenBank/DDBJ whole genome shotgun (WGS) entry which is preliminary data.</text>
</comment>
<dbReference type="AlphaFoldDB" id="A0A3D9DVX3"/>
<evidence type="ECO:0000313" key="1">
    <source>
        <dbReference type="EMBL" id="REC94896.1"/>
    </source>
</evidence>
<proteinExistence type="predicted"/>
<gene>
    <name evidence="1" type="ORF">C8D72_1725</name>
</gene>